<proteinExistence type="predicted"/>
<name>A0A0N4V919_ENTVE</name>
<sequence length="343" mass="39270">MREKLLQLRNSLEGIIPDELNTDFNLNRWLTAYDQDVQKCTTKFKEYLSLRKSLGHDRPSSTNDFYLRDDVQKYGRFLTQSRINLEWINDKDNGLVFVEMPFEEPKKIIKAIRVGDYVKLFFGYCETFQNAVLEHEKKTGKPSYGICIYDQKNMSYTPYLNPLSPVNKMLSVVAVLLPAKVHNRFSFAKTFPDQLLPYLSLSAIPIAYGGKYQPKSDLPNGCNRASKILENDIQESGQIWNEHSIKPHYHSHTVAPGETEVLSFSIKNSQILLYEYKAKSDAEIWVSQDSVALTPRFKFSTPYLSEEGKVTPISDGNINISMTNCSRIFPLKIEIAVSVVPKT</sequence>
<organism evidence="3">
    <name type="scientific">Enterobius vermicularis</name>
    <name type="common">Human pinworm</name>
    <dbReference type="NCBI Taxonomy" id="51028"/>
    <lineage>
        <taxon>Eukaryota</taxon>
        <taxon>Metazoa</taxon>
        <taxon>Ecdysozoa</taxon>
        <taxon>Nematoda</taxon>
        <taxon>Chromadorea</taxon>
        <taxon>Rhabditida</taxon>
        <taxon>Spirurina</taxon>
        <taxon>Oxyuridomorpha</taxon>
        <taxon>Oxyuroidea</taxon>
        <taxon>Oxyuridae</taxon>
        <taxon>Enterobius</taxon>
    </lineage>
</organism>
<keyword evidence="2" id="KW-1185">Reference proteome</keyword>
<dbReference type="EMBL" id="UXUI01008511">
    <property type="protein sequence ID" value="VDD91689.1"/>
    <property type="molecule type" value="Genomic_DNA"/>
</dbReference>
<dbReference type="Gene3D" id="2.60.120.680">
    <property type="entry name" value="GOLD domain"/>
    <property type="match status" value="1"/>
</dbReference>
<dbReference type="WBParaSite" id="EVEC_0000689201-mRNA-1">
    <property type="protein sequence ID" value="EVEC_0000689201-mRNA-1"/>
    <property type="gene ID" value="EVEC_0000689201"/>
</dbReference>
<dbReference type="Proteomes" id="UP000274131">
    <property type="component" value="Unassembled WGS sequence"/>
</dbReference>
<dbReference type="SUPFAM" id="SSF46938">
    <property type="entry name" value="CRAL/TRIO N-terminal domain"/>
    <property type="match status" value="1"/>
</dbReference>
<evidence type="ECO:0000313" key="3">
    <source>
        <dbReference type="WBParaSite" id="EVEC_0000689201-mRNA-1"/>
    </source>
</evidence>
<dbReference type="AlphaFoldDB" id="A0A0N4V919"/>
<evidence type="ECO:0000313" key="2">
    <source>
        <dbReference type="Proteomes" id="UP000274131"/>
    </source>
</evidence>
<protein>
    <submittedName>
        <fullName evidence="3">CRAL-TRIO domain-containing protein</fullName>
    </submittedName>
</protein>
<dbReference type="Gene3D" id="3.40.525.10">
    <property type="entry name" value="CRAL-TRIO lipid binding domain"/>
    <property type="match status" value="2"/>
</dbReference>
<reference evidence="3" key="1">
    <citation type="submission" date="2017-02" db="UniProtKB">
        <authorList>
            <consortium name="WormBaseParasite"/>
        </authorList>
    </citation>
    <scope>IDENTIFICATION</scope>
</reference>
<gene>
    <name evidence="1" type="ORF">EVEC_LOCUS6440</name>
</gene>
<dbReference type="InterPro" id="IPR036273">
    <property type="entry name" value="CRAL/TRIO_N_dom_sf"/>
</dbReference>
<accession>A0A0N4V919</accession>
<dbReference type="InterPro" id="IPR053302">
    <property type="entry name" value="CRAL-TRIO_domain"/>
</dbReference>
<dbReference type="PANTHER" id="PTHR47159">
    <property type="entry name" value="PROTEIN CBG07705-RELATED"/>
    <property type="match status" value="1"/>
</dbReference>
<dbReference type="SUPFAM" id="SSF52087">
    <property type="entry name" value="CRAL/TRIO domain"/>
    <property type="match status" value="1"/>
</dbReference>
<dbReference type="PANTHER" id="PTHR47159:SF6">
    <property type="entry name" value="CRAL-TRIO DOMAIN-CONTAINING PROTEIN"/>
    <property type="match status" value="1"/>
</dbReference>
<dbReference type="InterPro" id="IPR036865">
    <property type="entry name" value="CRAL-TRIO_dom_sf"/>
</dbReference>
<reference evidence="1 2" key="2">
    <citation type="submission" date="2018-10" db="EMBL/GenBank/DDBJ databases">
        <authorList>
            <consortium name="Pathogen Informatics"/>
        </authorList>
    </citation>
    <scope>NUCLEOTIDE SEQUENCE [LARGE SCALE GENOMIC DNA]</scope>
</reference>
<dbReference type="STRING" id="51028.A0A0N4V919"/>
<dbReference type="OrthoDB" id="1434354at2759"/>
<evidence type="ECO:0000313" key="1">
    <source>
        <dbReference type="EMBL" id="VDD91689.1"/>
    </source>
</evidence>